<dbReference type="Proteomes" id="UP001283361">
    <property type="component" value="Unassembled WGS sequence"/>
</dbReference>
<evidence type="ECO:0000313" key="2">
    <source>
        <dbReference type="Proteomes" id="UP001283361"/>
    </source>
</evidence>
<proteinExistence type="predicted"/>
<name>A0AAE1AU08_9GAST</name>
<evidence type="ECO:0000313" key="1">
    <source>
        <dbReference type="EMBL" id="KAK3792792.1"/>
    </source>
</evidence>
<keyword evidence="2" id="KW-1185">Reference proteome</keyword>
<reference evidence="1" key="1">
    <citation type="journal article" date="2023" name="G3 (Bethesda)">
        <title>A reference genome for the long-term kleptoplast-retaining sea slug Elysia crispata morphotype clarki.</title>
        <authorList>
            <person name="Eastman K.E."/>
            <person name="Pendleton A.L."/>
            <person name="Shaikh M.A."/>
            <person name="Suttiyut T."/>
            <person name="Ogas R."/>
            <person name="Tomko P."/>
            <person name="Gavelis G."/>
            <person name="Widhalm J.R."/>
            <person name="Wisecaver J.H."/>
        </authorList>
    </citation>
    <scope>NUCLEOTIDE SEQUENCE</scope>
    <source>
        <strain evidence="1">ECLA1</strain>
    </source>
</reference>
<accession>A0AAE1AU08</accession>
<dbReference type="EMBL" id="JAWDGP010001331">
    <property type="protein sequence ID" value="KAK3792792.1"/>
    <property type="molecule type" value="Genomic_DNA"/>
</dbReference>
<comment type="caution">
    <text evidence="1">The sequence shown here is derived from an EMBL/GenBank/DDBJ whole genome shotgun (WGS) entry which is preliminary data.</text>
</comment>
<dbReference type="AlphaFoldDB" id="A0AAE1AU08"/>
<organism evidence="1 2">
    <name type="scientific">Elysia crispata</name>
    <name type="common">lettuce slug</name>
    <dbReference type="NCBI Taxonomy" id="231223"/>
    <lineage>
        <taxon>Eukaryota</taxon>
        <taxon>Metazoa</taxon>
        <taxon>Spiralia</taxon>
        <taxon>Lophotrochozoa</taxon>
        <taxon>Mollusca</taxon>
        <taxon>Gastropoda</taxon>
        <taxon>Heterobranchia</taxon>
        <taxon>Euthyneura</taxon>
        <taxon>Panpulmonata</taxon>
        <taxon>Sacoglossa</taxon>
        <taxon>Placobranchoidea</taxon>
        <taxon>Plakobranchidae</taxon>
        <taxon>Elysia</taxon>
    </lineage>
</organism>
<sequence length="152" mass="16462">MCVGDQTPFSSVVLDPTRACRSASLTILIDTDNRVHYTPRHAGRWTDNSCFVPLPWTRQGHHGGVAQGSQFPGRMGGLTERGPGTSDYLTSTLLRHCHVGCRCFSQRPWLLVVALCHFSHGSRANYSLQGSGPGRIIGRCGSGQSPGLVNRS</sequence>
<protein>
    <submittedName>
        <fullName evidence="1">Uncharacterized protein</fullName>
    </submittedName>
</protein>
<gene>
    <name evidence="1" type="ORF">RRG08_029339</name>
</gene>